<sequence length="98" mass="10704">MNKNTFEKNGYSLPPPKAVSTLHILPPSRPIHTKANSTHISARRSNIIIPQILSNAFSHLKGLPGAKGDLGPQGPKGENGFPVCFNNFRFTVVNPYQL</sequence>
<organism evidence="1 2">
    <name type="scientific">Elysia marginata</name>
    <dbReference type="NCBI Taxonomy" id="1093978"/>
    <lineage>
        <taxon>Eukaryota</taxon>
        <taxon>Metazoa</taxon>
        <taxon>Spiralia</taxon>
        <taxon>Lophotrochozoa</taxon>
        <taxon>Mollusca</taxon>
        <taxon>Gastropoda</taxon>
        <taxon>Heterobranchia</taxon>
        <taxon>Euthyneura</taxon>
        <taxon>Panpulmonata</taxon>
        <taxon>Sacoglossa</taxon>
        <taxon>Placobranchoidea</taxon>
        <taxon>Plakobranchidae</taxon>
        <taxon>Elysia</taxon>
    </lineage>
</organism>
<dbReference type="AlphaFoldDB" id="A0AAV4GV00"/>
<reference evidence="1 2" key="1">
    <citation type="journal article" date="2021" name="Elife">
        <title>Chloroplast acquisition without the gene transfer in kleptoplastic sea slugs, Plakobranchus ocellatus.</title>
        <authorList>
            <person name="Maeda T."/>
            <person name="Takahashi S."/>
            <person name="Yoshida T."/>
            <person name="Shimamura S."/>
            <person name="Takaki Y."/>
            <person name="Nagai Y."/>
            <person name="Toyoda A."/>
            <person name="Suzuki Y."/>
            <person name="Arimoto A."/>
            <person name="Ishii H."/>
            <person name="Satoh N."/>
            <person name="Nishiyama T."/>
            <person name="Hasebe M."/>
            <person name="Maruyama T."/>
            <person name="Minagawa J."/>
            <person name="Obokata J."/>
            <person name="Shigenobu S."/>
        </authorList>
    </citation>
    <scope>NUCLEOTIDE SEQUENCE [LARGE SCALE GENOMIC DNA]</scope>
</reference>
<accession>A0AAV4GV00</accession>
<evidence type="ECO:0000313" key="2">
    <source>
        <dbReference type="Proteomes" id="UP000762676"/>
    </source>
</evidence>
<dbReference type="Proteomes" id="UP000762676">
    <property type="component" value="Unassembled WGS sequence"/>
</dbReference>
<evidence type="ECO:0008006" key="3">
    <source>
        <dbReference type="Google" id="ProtNLM"/>
    </source>
</evidence>
<dbReference type="EMBL" id="BMAT01008630">
    <property type="protein sequence ID" value="GFR89542.1"/>
    <property type="molecule type" value="Genomic_DNA"/>
</dbReference>
<proteinExistence type="predicted"/>
<comment type="caution">
    <text evidence="1">The sequence shown here is derived from an EMBL/GenBank/DDBJ whole genome shotgun (WGS) entry which is preliminary data.</text>
</comment>
<name>A0AAV4GV00_9GAST</name>
<gene>
    <name evidence="1" type="ORF">ElyMa_004281600</name>
</gene>
<evidence type="ECO:0000313" key="1">
    <source>
        <dbReference type="EMBL" id="GFR89542.1"/>
    </source>
</evidence>
<protein>
    <recommendedName>
        <fullName evidence="3">Collagen IV NC1 domain-containing protein</fullName>
    </recommendedName>
</protein>
<keyword evidence="2" id="KW-1185">Reference proteome</keyword>